<dbReference type="Gene3D" id="3.40.50.300">
    <property type="entry name" value="P-loop containing nucleotide triphosphate hydrolases"/>
    <property type="match status" value="2"/>
</dbReference>
<keyword evidence="2" id="KW-0813">Transport</keyword>
<reference evidence="10 11" key="1">
    <citation type="submission" date="2019-06" db="EMBL/GenBank/DDBJ databases">
        <title>Genome sequence of Litorilinea aerophila BAA-2444.</title>
        <authorList>
            <person name="Maclea K.S."/>
            <person name="Maurais E.G."/>
            <person name="Iannazzi L.C."/>
        </authorList>
    </citation>
    <scope>NUCLEOTIDE SEQUENCE [LARGE SCALE GENOMIC DNA]</scope>
    <source>
        <strain evidence="10 11">ATCC BAA-2444</strain>
    </source>
</reference>
<dbReference type="FunFam" id="3.40.50.300:FF:000127">
    <property type="entry name" value="Ribose import ATP-binding protein RbsA"/>
    <property type="match status" value="1"/>
</dbReference>
<keyword evidence="4" id="KW-0677">Repeat</keyword>
<protein>
    <submittedName>
        <fullName evidence="10">ABC transporter ATP-binding protein</fullName>
    </submittedName>
</protein>
<dbReference type="InParanoid" id="A0A540VEW9"/>
<dbReference type="FunCoup" id="A0A540VEW9">
    <property type="interactions" value="85"/>
</dbReference>
<dbReference type="SMART" id="SM00382">
    <property type="entry name" value="AAA"/>
    <property type="match status" value="1"/>
</dbReference>
<accession>A0A540VEW9</accession>
<dbReference type="GO" id="GO:0005886">
    <property type="term" value="C:plasma membrane"/>
    <property type="evidence" value="ECO:0007669"/>
    <property type="project" value="UniProtKB-SubCell"/>
</dbReference>
<dbReference type="GO" id="GO:0016887">
    <property type="term" value="F:ATP hydrolysis activity"/>
    <property type="evidence" value="ECO:0007669"/>
    <property type="project" value="InterPro"/>
</dbReference>
<evidence type="ECO:0000313" key="10">
    <source>
        <dbReference type="EMBL" id="TQE95308.1"/>
    </source>
</evidence>
<evidence type="ECO:0000256" key="1">
    <source>
        <dbReference type="ARBA" id="ARBA00004202"/>
    </source>
</evidence>
<evidence type="ECO:0000256" key="7">
    <source>
        <dbReference type="ARBA" id="ARBA00022967"/>
    </source>
</evidence>
<dbReference type="PANTHER" id="PTHR43790:SF4">
    <property type="entry name" value="GUANOSINE IMPORT ATP-BINDING PROTEIN NUPO"/>
    <property type="match status" value="1"/>
</dbReference>
<gene>
    <name evidence="10" type="ORF">FKZ61_13135</name>
</gene>
<name>A0A540VEW9_9CHLR</name>
<dbReference type="PROSITE" id="PS50893">
    <property type="entry name" value="ABC_TRANSPORTER_2"/>
    <property type="match status" value="2"/>
</dbReference>
<dbReference type="EMBL" id="VIGC01000015">
    <property type="protein sequence ID" value="TQE95308.1"/>
    <property type="molecule type" value="Genomic_DNA"/>
</dbReference>
<dbReference type="InterPro" id="IPR050107">
    <property type="entry name" value="ABC_carbohydrate_import_ATPase"/>
</dbReference>
<proteinExistence type="predicted"/>
<evidence type="ECO:0000256" key="8">
    <source>
        <dbReference type="ARBA" id="ARBA00023136"/>
    </source>
</evidence>
<dbReference type="InterPro" id="IPR027417">
    <property type="entry name" value="P-loop_NTPase"/>
</dbReference>
<evidence type="ECO:0000256" key="6">
    <source>
        <dbReference type="ARBA" id="ARBA00022840"/>
    </source>
</evidence>
<keyword evidence="3" id="KW-1003">Cell membrane</keyword>
<feature type="domain" description="ABC transporter" evidence="9">
    <location>
        <begin position="264"/>
        <end position="508"/>
    </location>
</feature>
<keyword evidence="7" id="KW-1278">Translocase</keyword>
<evidence type="ECO:0000256" key="3">
    <source>
        <dbReference type="ARBA" id="ARBA00022475"/>
    </source>
</evidence>
<evidence type="ECO:0000256" key="5">
    <source>
        <dbReference type="ARBA" id="ARBA00022741"/>
    </source>
</evidence>
<evidence type="ECO:0000256" key="2">
    <source>
        <dbReference type="ARBA" id="ARBA00022448"/>
    </source>
</evidence>
<keyword evidence="5" id="KW-0547">Nucleotide-binding</keyword>
<organism evidence="10 11">
    <name type="scientific">Litorilinea aerophila</name>
    <dbReference type="NCBI Taxonomy" id="1204385"/>
    <lineage>
        <taxon>Bacteria</taxon>
        <taxon>Bacillati</taxon>
        <taxon>Chloroflexota</taxon>
        <taxon>Caldilineae</taxon>
        <taxon>Caldilineales</taxon>
        <taxon>Caldilineaceae</taxon>
        <taxon>Litorilinea</taxon>
    </lineage>
</organism>
<dbReference type="PANTHER" id="PTHR43790">
    <property type="entry name" value="CARBOHYDRATE TRANSPORT ATP-BINDING PROTEIN MG119-RELATED"/>
    <property type="match status" value="1"/>
</dbReference>
<dbReference type="PROSITE" id="PS00211">
    <property type="entry name" value="ABC_TRANSPORTER_1"/>
    <property type="match status" value="1"/>
</dbReference>
<feature type="domain" description="ABC transporter" evidence="9">
    <location>
        <begin position="10"/>
        <end position="247"/>
    </location>
</feature>
<dbReference type="AlphaFoldDB" id="A0A540VEW9"/>
<dbReference type="InterPro" id="IPR003593">
    <property type="entry name" value="AAA+_ATPase"/>
</dbReference>
<evidence type="ECO:0000313" key="11">
    <source>
        <dbReference type="Proteomes" id="UP000317371"/>
    </source>
</evidence>
<dbReference type="Proteomes" id="UP000317371">
    <property type="component" value="Unassembled WGS sequence"/>
</dbReference>
<dbReference type="InterPro" id="IPR003439">
    <property type="entry name" value="ABC_transporter-like_ATP-bd"/>
</dbReference>
<evidence type="ECO:0000256" key="4">
    <source>
        <dbReference type="ARBA" id="ARBA00022737"/>
    </source>
</evidence>
<comment type="subcellular location">
    <subcellularLocation>
        <location evidence="1">Cell membrane</location>
        <topology evidence="1">Peripheral membrane protein</topology>
    </subcellularLocation>
</comment>
<dbReference type="CDD" id="cd03215">
    <property type="entry name" value="ABC_Carb_Monos_II"/>
    <property type="match status" value="1"/>
</dbReference>
<keyword evidence="8" id="KW-0472">Membrane</keyword>
<sequence length="522" mass="56959">MDTVKSAPIVELHNITKRFPGGVLANDRVSLALKQGEILGLLGENGAGKTTLMNILYGLYRPDEGEIRLRGRPVHFRSPHDAIAHGLGMVHQHFMLVPTFTVAENLMLGQPSPRAPLLADRRAVAQRILELSAQYGLQVDPHAPVWQLSVGQEQRVEILKALYRGAEILILDEPTAVLTPQEVDELLAILRSLAADGRSIIFISHKLREVMEICDRIAVMRDGRLVDVVPAAQATAQALSRMMVGREVMLRVDKQPAKPGEVLLRIQDLHAEDDRGLPALRGVNLTVRAGEIVGVAGVEGNGQRELEEALRGLRTVSSGRIELCGQDVTNRTPRAIFDAGLGHVPSDRYRTGLLRDFSVAENLALVTVDRPPFTRRGLLDMGALRAHARRLVQAFDVRTPSVDVRVATLSGGNAQKVVLAREIAHGPRVLLVAQPTRGVDVGAIEYVHRELVRRRDEGMAILLISTELDEILALSDRIVVLYEGRIVGECPAEEVDVEALGLMMAGTPQHPVQGGHVQGGQP</sequence>
<dbReference type="OrthoDB" id="9771863at2"/>
<keyword evidence="6 10" id="KW-0067">ATP-binding</keyword>
<dbReference type="InterPro" id="IPR017871">
    <property type="entry name" value="ABC_transporter-like_CS"/>
</dbReference>
<dbReference type="CDD" id="cd03216">
    <property type="entry name" value="ABC_Carb_Monos_I"/>
    <property type="match status" value="1"/>
</dbReference>
<dbReference type="Pfam" id="PF00005">
    <property type="entry name" value="ABC_tran"/>
    <property type="match status" value="2"/>
</dbReference>
<keyword evidence="11" id="KW-1185">Reference proteome</keyword>
<dbReference type="GO" id="GO:0005524">
    <property type="term" value="F:ATP binding"/>
    <property type="evidence" value="ECO:0007669"/>
    <property type="project" value="UniProtKB-KW"/>
</dbReference>
<evidence type="ECO:0000259" key="9">
    <source>
        <dbReference type="PROSITE" id="PS50893"/>
    </source>
</evidence>
<comment type="caution">
    <text evidence="10">The sequence shown here is derived from an EMBL/GenBank/DDBJ whole genome shotgun (WGS) entry which is preliminary data.</text>
</comment>
<dbReference type="SUPFAM" id="SSF52540">
    <property type="entry name" value="P-loop containing nucleoside triphosphate hydrolases"/>
    <property type="match status" value="2"/>
</dbReference>